<sequence length="667" mass="75715">MAPRDFFLFDRVKKPLLVSAVFTMAFNRHAKHCQKCVLLTRQLTDSATGKDAGGNVTSIADRFLRSMNDLKKAKMSMQNQWKLLSQLKDYLNKVNYDKNQQIIVSKDWLDNLQKLTYSQLETIRKLSSGSISTATSKTSNTKHKDSNDLDKLMSEQTESLADPDPTTVQEKKQQQIREQGTSDNKVESKDGMTMPQILSTLLLKLSPKVTQSAVVIPKWKVNIHSNIPKHSIVSRTRHVLNSITSAESNASKLRRLEELLLHVDQYPEARHYAIKEGAIRILLQTRQKAKDEQIKDNVFLAASIREALAVMGYIDPLPGRGIRILSIDGGGIRGVLVIEMLKKLEELTGKKTYEMFDYICGVSTGAILAAVLVLPKDILEGGHKRKSLDEVSALYKELSTKVFTQSAIKGTSSLVWSHAYYDTALWEKLLTEHLGDKILIKTTRDPNAPKFAAISAVVNHERVMAYVFRNYTLPHRVESQYMGSHKYKLWEAVRASAAAPSYFEEFKNGDYLHQDGGILVNNPCAVAIHEAKQLWPNNPIQCVVSFGTGRIPHYISGNESLEIAISSWKEKFYKILDSATDTEAVHTMLNDLLPDHIYFRFNPYLTEMLSMVEIRPDKISQMEQDARMYIRRNEEKFQKAATALMEKRQIQQKVVDWIILQRQLSGL</sequence>
<evidence type="ECO:0000256" key="2">
    <source>
        <dbReference type="ARBA" id="ARBA00022963"/>
    </source>
</evidence>
<dbReference type="PANTHER" id="PTHR24185:SF1">
    <property type="entry name" value="CALCIUM-INDEPENDENT PHOSPHOLIPASE A2-GAMMA"/>
    <property type="match status" value="1"/>
</dbReference>
<evidence type="ECO:0000259" key="6">
    <source>
        <dbReference type="PROSITE" id="PS51635"/>
    </source>
</evidence>
<dbReference type="AlphaFoldDB" id="A0A151X8X1"/>
<dbReference type="PROSITE" id="PS51635">
    <property type="entry name" value="PNPLA"/>
    <property type="match status" value="1"/>
</dbReference>
<reference evidence="7 8" key="1">
    <citation type="submission" date="2015-09" db="EMBL/GenBank/DDBJ databases">
        <title>Trachymyrmex zeteki WGS genome.</title>
        <authorList>
            <person name="Nygaard S."/>
            <person name="Hu H."/>
            <person name="Boomsma J."/>
            <person name="Zhang G."/>
        </authorList>
    </citation>
    <scope>NUCLEOTIDE SEQUENCE [LARGE SCALE GENOMIC DNA]</scope>
    <source>
        <strain evidence="7">Tzet28-1</strain>
        <tissue evidence="7">Whole body</tissue>
    </source>
</reference>
<dbReference type="Proteomes" id="UP000075809">
    <property type="component" value="Unassembled WGS sequence"/>
</dbReference>
<feature type="short sequence motif" description="GXGXXG" evidence="4">
    <location>
        <begin position="329"/>
        <end position="334"/>
    </location>
</feature>
<accession>A0A151X8X1</accession>
<dbReference type="SUPFAM" id="SSF52151">
    <property type="entry name" value="FabD/lysophospholipase-like"/>
    <property type="match status" value="1"/>
</dbReference>
<evidence type="ECO:0000256" key="3">
    <source>
        <dbReference type="ARBA" id="ARBA00023098"/>
    </source>
</evidence>
<evidence type="ECO:0000256" key="5">
    <source>
        <dbReference type="SAM" id="MobiDB-lite"/>
    </source>
</evidence>
<evidence type="ECO:0000256" key="1">
    <source>
        <dbReference type="ARBA" id="ARBA00022801"/>
    </source>
</evidence>
<feature type="short sequence motif" description="GXSXG" evidence="4">
    <location>
        <begin position="361"/>
        <end position="365"/>
    </location>
</feature>
<dbReference type="InterPro" id="IPR045217">
    <property type="entry name" value="PNPLA8-like"/>
</dbReference>
<feature type="active site" description="Nucleophile" evidence="4">
    <location>
        <position position="363"/>
    </location>
</feature>
<dbReference type="CDD" id="cd07211">
    <property type="entry name" value="Pat_PNPLA8"/>
    <property type="match status" value="1"/>
</dbReference>
<dbReference type="InterPro" id="IPR002641">
    <property type="entry name" value="PNPLA_dom"/>
</dbReference>
<evidence type="ECO:0000313" key="7">
    <source>
        <dbReference type="EMBL" id="KYQ56836.1"/>
    </source>
</evidence>
<dbReference type="InterPro" id="IPR016035">
    <property type="entry name" value="Acyl_Trfase/lysoPLipase"/>
</dbReference>
<feature type="active site" description="Proton acceptor" evidence="4">
    <location>
        <position position="515"/>
    </location>
</feature>
<dbReference type="EMBL" id="KQ982402">
    <property type="protein sequence ID" value="KYQ56836.1"/>
    <property type="molecule type" value="Genomic_DNA"/>
</dbReference>
<evidence type="ECO:0000256" key="4">
    <source>
        <dbReference type="PROSITE-ProRule" id="PRU01161"/>
    </source>
</evidence>
<dbReference type="GO" id="GO:0047499">
    <property type="term" value="F:calcium-independent phospholipase A2 activity"/>
    <property type="evidence" value="ECO:0007669"/>
    <property type="project" value="TreeGrafter"/>
</dbReference>
<proteinExistence type="predicted"/>
<dbReference type="Gene3D" id="3.40.1090.10">
    <property type="entry name" value="Cytosolic phospholipase A2 catalytic domain"/>
    <property type="match status" value="1"/>
</dbReference>
<dbReference type="PANTHER" id="PTHR24185">
    <property type="entry name" value="CALCIUM-INDEPENDENT PHOSPHOLIPASE A2-GAMMA"/>
    <property type="match status" value="1"/>
</dbReference>
<dbReference type="GO" id="GO:0016020">
    <property type="term" value="C:membrane"/>
    <property type="evidence" value="ECO:0007669"/>
    <property type="project" value="TreeGrafter"/>
</dbReference>
<evidence type="ECO:0000313" key="8">
    <source>
        <dbReference type="Proteomes" id="UP000075809"/>
    </source>
</evidence>
<dbReference type="GO" id="GO:0016042">
    <property type="term" value="P:lipid catabolic process"/>
    <property type="evidence" value="ECO:0007669"/>
    <property type="project" value="UniProtKB-UniRule"/>
</dbReference>
<keyword evidence="3 4" id="KW-0443">Lipid metabolism</keyword>
<keyword evidence="2 4" id="KW-0442">Lipid degradation</keyword>
<keyword evidence="8" id="KW-1185">Reference proteome</keyword>
<feature type="domain" description="PNPLA" evidence="6">
    <location>
        <begin position="325"/>
        <end position="528"/>
    </location>
</feature>
<feature type="short sequence motif" description="DGA/G" evidence="4">
    <location>
        <begin position="515"/>
        <end position="517"/>
    </location>
</feature>
<keyword evidence="1 4" id="KW-0378">Hydrolase</keyword>
<protein>
    <submittedName>
        <fullName evidence="7">Calcium-independent phospholipase A2-gamma</fullName>
    </submittedName>
</protein>
<dbReference type="Pfam" id="PF01734">
    <property type="entry name" value="Patatin"/>
    <property type="match status" value="1"/>
</dbReference>
<name>A0A151X8X1_9HYME</name>
<feature type="region of interest" description="Disordered" evidence="5">
    <location>
        <begin position="157"/>
        <end position="190"/>
    </location>
</feature>
<dbReference type="STRING" id="64791.A0A151X8X1"/>
<gene>
    <name evidence="7" type="ORF">ALC60_04200</name>
</gene>
<organism evidence="7 8">
    <name type="scientific">Mycetomoellerius zeteki</name>
    <dbReference type="NCBI Taxonomy" id="64791"/>
    <lineage>
        <taxon>Eukaryota</taxon>
        <taxon>Metazoa</taxon>
        <taxon>Ecdysozoa</taxon>
        <taxon>Arthropoda</taxon>
        <taxon>Hexapoda</taxon>
        <taxon>Insecta</taxon>
        <taxon>Pterygota</taxon>
        <taxon>Neoptera</taxon>
        <taxon>Endopterygota</taxon>
        <taxon>Hymenoptera</taxon>
        <taxon>Apocrita</taxon>
        <taxon>Aculeata</taxon>
        <taxon>Formicoidea</taxon>
        <taxon>Formicidae</taxon>
        <taxon>Myrmicinae</taxon>
        <taxon>Mycetomoellerius</taxon>
    </lineage>
</organism>
<dbReference type="GO" id="GO:0019369">
    <property type="term" value="P:arachidonate metabolic process"/>
    <property type="evidence" value="ECO:0007669"/>
    <property type="project" value="TreeGrafter"/>
</dbReference>